<dbReference type="EMBL" id="CABIJS010000111">
    <property type="protein sequence ID" value="VUZ43618.1"/>
    <property type="molecule type" value="Genomic_DNA"/>
</dbReference>
<dbReference type="WBParaSite" id="HDID_0000123001-mRNA-1">
    <property type="protein sequence ID" value="HDID_0000123001-mRNA-1"/>
    <property type="gene ID" value="HDID_0000123001"/>
</dbReference>
<dbReference type="EMBL" id="UYSG01000214">
    <property type="protein sequence ID" value="VDL18692.1"/>
    <property type="molecule type" value="Genomic_DNA"/>
</dbReference>
<dbReference type="Proteomes" id="UP000321570">
    <property type="component" value="Unassembled WGS sequence"/>
</dbReference>
<evidence type="ECO:0000313" key="3">
    <source>
        <dbReference type="Proteomes" id="UP000274504"/>
    </source>
</evidence>
<sequence length="130" mass="14944">MATFGAISTINLDRRKQFEFHHFSELTNLLGTNWILTTAYHPQAFPSSFESSPYCTEALFFILLGIRIADLNDSTAEIVFRVVLQLSGQLLSSFNVSLWPNSANYAEIVRSHMHKLQTDRLYLQPYHHSH</sequence>
<evidence type="ECO:0000313" key="2">
    <source>
        <dbReference type="EMBL" id="VUZ43618.1"/>
    </source>
</evidence>
<accession>A0A0R3SA72</accession>
<evidence type="ECO:0000313" key="4">
    <source>
        <dbReference type="Proteomes" id="UP000321570"/>
    </source>
</evidence>
<dbReference type="Gene3D" id="3.30.420.10">
    <property type="entry name" value="Ribonuclease H-like superfamily/Ribonuclease H"/>
    <property type="match status" value="1"/>
</dbReference>
<keyword evidence="4" id="KW-1185">Reference proteome</keyword>
<dbReference type="Proteomes" id="UP000274504">
    <property type="component" value="Unassembled WGS sequence"/>
</dbReference>
<protein>
    <submittedName>
        <fullName evidence="1 5">Uncharacterized protein</fullName>
    </submittedName>
</protein>
<dbReference type="AlphaFoldDB" id="A0A0R3SA72"/>
<dbReference type="InterPro" id="IPR036397">
    <property type="entry name" value="RNaseH_sf"/>
</dbReference>
<evidence type="ECO:0000313" key="5">
    <source>
        <dbReference type="WBParaSite" id="HDID_0000123001-mRNA-1"/>
    </source>
</evidence>
<reference evidence="5" key="1">
    <citation type="submission" date="2017-02" db="UniProtKB">
        <authorList>
            <consortium name="WormBaseParasite"/>
        </authorList>
    </citation>
    <scope>IDENTIFICATION</scope>
</reference>
<dbReference type="STRING" id="6216.A0A0R3SA72"/>
<proteinExistence type="predicted"/>
<reference evidence="1 3" key="2">
    <citation type="submission" date="2018-11" db="EMBL/GenBank/DDBJ databases">
        <authorList>
            <consortium name="Pathogen Informatics"/>
        </authorList>
    </citation>
    <scope>NUCLEOTIDE SEQUENCE [LARGE SCALE GENOMIC DNA]</scope>
</reference>
<name>A0A0R3SA72_HYMDI</name>
<organism evidence="5">
    <name type="scientific">Hymenolepis diminuta</name>
    <name type="common">Rat tapeworm</name>
    <dbReference type="NCBI Taxonomy" id="6216"/>
    <lineage>
        <taxon>Eukaryota</taxon>
        <taxon>Metazoa</taxon>
        <taxon>Spiralia</taxon>
        <taxon>Lophotrochozoa</taxon>
        <taxon>Platyhelminthes</taxon>
        <taxon>Cestoda</taxon>
        <taxon>Eucestoda</taxon>
        <taxon>Cyclophyllidea</taxon>
        <taxon>Hymenolepididae</taxon>
        <taxon>Hymenolepis</taxon>
    </lineage>
</organism>
<reference evidence="2 4" key="3">
    <citation type="submission" date="2019-07" db="EMBL/GenBank/DDBJ databases">
        <authorList>
            <person name="Jastrzebski P J."/>
            <person name="Paukszto L."/>
            <person name="Jastrzebski P J."/>
        </authorList>
    </citation>
    <scope>NUCLEOTIDE SEQUENCE [LARGE SCALE GENOMIC DNA]</scope>
    <source>
        <strain evidence="2 4">WMS-il1</strain>
    </source>
</reference>
<gene>
    <name evidence="1" type="ORF">HDID_LOCUS1231</name>
    <name evidence="2" type="ORF">WMSIL1_LOCUS4078</name>
</gene>
<dbReference type="GO" id="GO:0003676">
    <property type="term" value="F:nucleic acid binding"/>
    <property type="evidence" value="ECO:0007669"/>
    <property type="project" value="InterPro"/>
</dbReference>
<evidence type="ECO:0000313" key="1">
    <source>
        <dbReference type="EMBL" id="VDL18692.1"/>
    </source>
</evidence>